<dbReference type="EMBL" id="RJML01000007">
    <property type="protein sequence ID" value="RSI09005.1"/>
    <property type="molecule type" value="Genomic_DNA"/>
</dbReference>
<dbReference type="AlphaFoldDB" id="A0A427Z6R0"/>
<dbReference type="Proteomes" id="UP000269317">
    <property type="component" value="Unassembled WGS sequence"/>
</dbReference>
<gene>
    <name evidence="1" type="ORF">D8887_09160</name>
</gene>
<comment type="caution">
    <text evidence="1">The sequence shown here is derived from an EMBL/GenBank/DDBJ whole genome shotgun (WGS) entry which is preliminary data.</text>
</comment>
<evidence type="ECO:0000313" key="2">
    <source>
        <dbReference type="Proteomes" id="UP000269317"/>
    </source>
</evidence>
<reference evidence="1 2" key="1">
    <citation type="submission" date="2018-11" db="EMBL/GenBank/DDBJ databases">
        <title>Species Designations Belie Phenotypic and Genotypic Heterogeneity in Oral Streptococci.</title>
        <authorList>
            <person name="Velsko I."/>
        </authorList>
    </citation>
    <scope>NUCLEOTIDE SEQUENCE [LARGE SCALE GENOMIC DNA]</scope>
    <source>
        <strain evidence="1 2">KLC03</strain>
    </source>
</reference>
<organism evidence="1 2">
    <name type="scientific">Streptococcus sanguinis</name>
    <dbReference type="NCBI Taxonomy" id="1305"/>
    <lineage>
        <taxon>Bacteria</taxon>
        <taxon>Bacillati</taxon>
        <taxon>Bacillota</taxon>
        <taxon>Bacilli</taxon>
        <taxon>Lactobacillales</taxon>
        <taxon>Streptococcaceae</taxon>
        <taxon>Streptococcus</taxon>
    </lineage>
</organism>
<name>A0A427Z6R0_STRSA</name>
<accession>A0A427Z6R0</accession>
<evidence type="ECO:0008006" key="3">
    <source>
        <dbReference type="Google" id="ProtNLM"/>
    </source>
</evidence>
<dbReference type="RefSeq" id="WP_125341501.1">
    <property type="nucleotide sequence ID" value="NZ_CP071418.1"/>
</dbReference>
<protein>
    <recommendedName>
        <fullName evidence="3">DUF5082 domain-containing protein</fullName>
    </recommendedName>
</protein>
<sequence length="122" mass="13337">MGKALLLAQLNKLSGDFETITGKIIELQSALEGLSATSTKITYLLNDEESIKATYNLAGKPYGEEATNEQKLLTDTSTKYETQKTDMMTKLQTKIDSLKLDAAGLRSGMNALSREIANTKED</sequence>
<evidence type="ECO:0000313" key="1">
    <source>
        <dbReference type="EMBL" id="RSI09005.1"/>
    </source>
</evidence>
<proteinExistence type="predicted"/>